<evidence type="ECO:0000256" key="1">
    <source>
        <dbReference type="SAM" id="MobiDB-lite"/>
    </source>
</evidence>
<comment type="caution">
    <text evidence="2">The sequence shown here is derived from an EMBL/GenBank/DDBJ whole genome shotgun (WGS) entry which is preliminary data.</text>
</comment>
<gene>
    <name evidence="2" type="ORF">N0F65_010528</name>
</gene>
<feature type="compositionally biased region" description="Basic and acidic residues" evidence="1">
    <location>
        <begin position="26"/>
        <end position="35"/>
    </location>
</feature>
<proteinExistence type="predicted"/>
<reference evidence="2" key="2">
    <citation type="journal article" date="2023" name="Microbiol Resour">
        <title>Decontamination and Annotation of the Draft Genome Sequence of the Oomycete Lagenidium giganteum ARSEF 373.</title>
        <authorList>
            <person name="Morgan W.R."/>
            <person name="Tartar A."/>
        </authorList>
    </citation>
    <scope>NUCLEOTIDE SEQUENCE</scope>
    <source>
        <strain evidence="2">ARSEF 373</strain>
    </source>
</reference>
<feature type="region of interest" description="Disordered" evidence="1">
    <location>
        <begin position="1"/>
        <end position="47"/>
    </location>
</feature>
<organism evidence="2 3">
    <name type="scientific">Lagenidium giganteum</name>
    <dbReference type="NCBI Taxonomy" id="4803"/>
    <lineage>
        <taxon>Eukaryota</taxon>
        <taxon>Sar</taxon>
        <taxon>Stramenopiles</taxon>
        <taxon>Oomycota</taxon>
        <taxon>Peronosporomycetes</taxon>
        <taxon>Pythiales</taxon>
        <taxon>Pythiaceae</taxon>
    </lineage>
</organism>
<evidence type="ECO:0000313" key="2">
    <source>
        <dbReference type="EMBL" id="DBA02703.1"/>
    </source>
</evidence>
<dbReference type="EMBL" id="DAKRPA010000028">
    <property type="protein sequence ID" value="DBA02703.1"/>
    <property type="molecule type" value="Genomic_DNA"/>
</dbReference>
<keyword evidence="3" id="KW-1185">Reference proteome</keyword>
<protein>
    <submittedName>
        <fullName evidence="2">Uncharacterized protein</fullName>
    </submittedName>
</protein>
<reference evidence="2" key="1">
    <citation type="submission" date="2022-11" db="EMBL/GenBank/DDBJ databases">
        <authorList>
            <person name="Morgan W.R."/>
            <person name="Tartar A."/>
        </authorList>
    </citation>
    <scope>NUCLEOTIDE SEQUENCE</scope>
    <source>
        <strain evidence="2">ARSEF 373</strain>
    </source>
</reference>
<dbReference type="AlphaFoldDB" id="A0AAV2ZBX5"/>
<feature type="compositionally biased region" description="Low complexity" evidence="1">
    <location>
        <begin position="13"/>
        <end position="25"/>
    </location>
</feature>
<evidence type="ECO:0000313" key="3">
    <source>
        <dbReference type="Proteomes" id="UP001146120"/>
    </source>
</evidence>
<feature type="compositionally biased region" description="Basic residues" evidence="1">
    <location>
        <begin position="1"/>
        <end position="12"/>
    </location>
</feature>
<dbReference type="Proteomes" id="UP001146120">
    <property type="component" value="Unassembled WGS sequence"/>
</dbReference>
<name>A0AAV2ZBX5_9STRA</name>
<sequence length="189" mass="21171">MDNIHRLARRFSRSSSSDSSLGLDDNNSHHLHDVGSPDASARNPHNLRVDTSVLRDYKSKMNTFDTSTFYEKQPQQDDRRATTPTALTGAAAAKGMGAAKSASMPITHEKADDNNEANVRRRRSNSECLFLAKNRGVRDLPGPCKEYISSVKQILARSEDPSSHREATIERRRTMSLRNSPVFKEAMLR</sequence>
<accession>A0AAV2ZBX5</accession>